<evidence type="ECO:0000259" key="1">
    <source>
        <dbReference type="SMART" id="SM00943"/>
    </source>
</evidence>
<dbReference type="RefSeq" id="WP_198686384.1">
    <property type="nucleotide sequence ID" value="NZ_JAEIJD010000008.1"/>
</dbReference>
<comment type="caution">
    <text evidence="2">The sequence shown here is derived from an EMBL/GenBank/DDBJ whole genome shotgun (WGS) entry which is preliminary data.</text>
</comment>
<dbReference type="CDD" id="cd04859">
    <property type="entry name" value="Prim_Pol"/>
    <property type="match status" value="1"/>
</dbReference>
<evidence type="ECO:0000313" key="3">
    <source>
        <dbReference type="Proteomes" id="UP000613255"/>
    </source>
</evidence>
<dbReference type="SUPFAM" id="SSF56747">
    <property type="entry name" value="Prim-pol domain"/>
    <property type="match status" value="1"/>
</dbReference>
<feature type="domain" description="DNA primase/polymerase bifunctional N-terminal" evidence="1">
    <location>
        <begin position="7"/>
        <end position="171"/>
    </location>
</feature>
<sequence>MTPLDYALKYAEQGFAVFPAYSIQEGECTCGNPTCSSAGKHPMIAGGFKAASTDPDTIQQWWTDWPNANVAIATGSISNLFVLDVDIGEEKQGEAALERLEAEIGPLPRDAVVQTGSGGYHIYMQMPDQPIRGNAGKLGPNLDVRADGGYVIAPPSTHISGNSYTWENTNA</sequence>
<dbReference type="SMART" id="SM00943">
    <property type="entry name" value="Prim-Pol"/>
    <property type="match status" value="1"/>
</dbReference>
<gene>
    <name evidence="2" type="ORF">JAO82_10765</name>
</gene>
<dbReference type="AlphaFoldDB" id="A0A934HNQ1"/>
<dbReference type="Proteomes" id="UP000613255">
    <property type="component" value="Unassembled WGS sequence"/>
</dbReference>
<proteinExistence type="predicted"/>
<dbReference type="InterPro" id="IPR015330">
    <property type="entry name" value="DNA_primase/pol_bifunc_N"/>
</dbReference>
<dbReference type="Pfam" id="PF09250">
    <property type="entry name" value="Prim-Pol"/>
    <property type="match status" value="1"/>
</dbReference>
<dbReference type="EMBL" id="JAEIJD010000008">
    <property type="protein sequence ID" value="MBI6630361.1"/>
    <property type="molecule type" value="Genomic_DNA"/>
</dbReference>
<evidence type="ECO:0000313" key="2">
    <source>
        <dbReference type="EMBL" id="MBI6630361.1"/>
    </source>
</evidence>
<reference evidence="2" key="1">
    <citation type="submission" date="2020-12" db="EMBL/GenBank/DDBJ databases">
        <title>Pontibaca salina gen. nov., sp. nov., isolated from marine sediment.</title>
        <authorList>
            <person name="Bo J."/>
            <person name="Wang S."/>
            <person name="Song X."/>
            <person name="Du Z."/>
        </authorList>
    </citation>
    <scope>NUCLEOTIDE SEQUENCE</scope>
    <source>
        <strain evidence="2">S1109L</strain>
    </source>
</reference>
<keyword evidence="3" id="KW-1185">Reference proteome</keyword>
<accession>A0A934HNQ1</accession>
<protein>
    <submittedName>
        <fullName evidence="2">Bifunctional DNA primase/polymerase</fullName>
    </submittedName>
</protein>
<name>A0A934HNQ1_9RHOB</name>
<organism evidence="2 3">
    <name type="scientific">Pontibaca salina</name>
    <dbReference type="NCBI Taxonomy" id="2795731"/>
    <lineage>
        <taxon>Bacteria</taxon>
        <taxon>Pseudomonadati</taxon>
        <taxon>Pseudomonadota</taxon>
        <taxon>Alphaproteobacteria</taxon>
        <taxon>Rhodobacterales</taxon>
        <taxon>Roseobacteraceae</taxon>
        <taxon>Pontibaca</taxon>
    </lineage>
</organism>